<name>U5EUC1_9DIPT</name>
<dbReference type="AlphaFoldDB" id="U5EUC1"/>
<feature type="domain" description="AMP-binding enzyme C-terminal" evidence="4">
    <location>
        <begin position="441"/>
        <end position="517"/>
    </location>
</feature>
<dbReference type="EMBL" id="GANO01001547">
    <property type="protein sequence ID" value="JAB58324.1"/>
    <property type="molecule type" value="mRNA"/>
</dbReference>
<evidence type="ECO:0000256" key="1">
    <source>
        <dbReference type="ARBA" id="ARBA00004275"/>
    </source>
</evidence>
<feature type="domain" description="AMP-dependent synthetase/ligase" evidence="3">
    <location>
        <begin position="36"/>
        <end position="390"/>
    </location>
</feature>
<evidence type="ECO:0000259" key="3">
    <source>
        <dbReference type="Pfam" id="PF00501"/>
    </source>
</evidence>
<dbReference type="Pfam" id="PF00501">
    <property type="entry name" value="AMP-binding"/>
    <property type="match status" value="1"/>
</dbReference>
<feature type="non-terminal residue" evidence="5">
    <location>
        <position position="1"/>
    </location>
</feature>
<accession>U5EUC1</accession>
<dbReference type="PANTHER" id="PTHR24096:SF353">
    <property type="entry name" value="GH16244P-RELATED"/>
    <property type="match status" value="1"/>
</dbReference>
<dbReference type="InterPro" id="IPR000873">
    <property type="entry name" value="AMP-dep_synth/lig_dom"/>
</dbReference>
<dbReference type="GO" id="GO:0004467">
    <property type="term" value="F:long-chain fatty acid-CoA ligase activity"/>
    <property type="evidence" value="ECO:0007669"/>
    <property type="project" value="TreeGrafter"/>
</dbReference>
<dbReference type="Pfam" id="PF13193">
    <property type="entry name" value="AMP-binding_C"/>
    <property type="match status" value="1"/>
</dbReference>
<dbReference type="Gene3D" id="3.40.50.12780">
    <property type="entry name" value="N-terminal domain of ligase-like"/>
    <property type="match status" value="1"/>
</dbReference>
<evidence type="ECO:0000256" key="2">
    <source>
        <dbReference type="ARBA" id="ARBA00023140"/>
    </source>
</evidence>
<dbReference type="SUPFAM" id="SSF56801">
    <property type="entry name" value="Acetyl-CoA synthetase-like"/>
    <property type="match status" value="1"/>
</dbReference>
<dbReference type="GO" id="GO:0046949">
    <property type="term" value="P:fatty-acyl-CoA biosynthetic process"/>
    <property type="evidence" value="ECO:0007669"/>
    <property type="project" value="TreeGrafter"/>
</dbReference>
<dbReference type="InterPro" id="IPR042099">
    <property type="entry name" value="ANL_N_sf"/>
</dbReference>
<dbReference type="GO" id="GO:0005777">
    <property type="term" value="C:peroxisome"/>
    <property type="evidence" value="ECO:0007669"/>
    <property type="project" value="UniProtKB-SubCell"/>
</dbReference>
<dbReference type="InterPro" id="IPR020845">
    <property type="entry name" value="AMP-binding_CS"/>
</dbReference>
<dbReference type="PROSITE" id="PS00455">
    <property type="entry name" value="AMP_BINDING"/>
    <property type="match status" value="1"/>
</dbReference>
<dbReference type="PANTHER" id="PTHR24096">
    <property type="entry name" value="LONG-CHAIN-FATTY-ACID--COA LIGASE"/>
    <property type="match status" value="1"/>
</dbReference>
<evidence type="ECO:0000313" key="5">
    <source>
        <dbReference type="EMBL" id="JAB58324.1"/>
    </source>
</evidence>
<dbReference type="FunFam" id="3.40.50.12780:FF:000025">
    <property type="entry name" value="luciferin 4-monooxygenase"/>
    <property type="match status" value="1"/>
</dbReference>
<dbReference type="Gene3D" id="3.30.300.30">
    <property type="match status" value="1"/>
</dbReference>
<dbReference type="CDD" id="cd05911">
    <property type="entry name" value="Firefly_Luc_like"/>
    <property type="match status" value="1"/>
</dbReference>
<sequence>SNFDPISKVWKGSNLPTILNPEANLGHAILSALQCAPNKVTQISDNSGVELTCREMRLRSIRVAQNLKKFGYKKDDIICLATRNNENTAPIVFGCFLIGAPISTLAPTYNEADMAHMINLTKPKLIFCENDNLERIQSAVKQAEIKSKIFVFGNRKGFVESAEIFLGETKMETQFIPEYLGESKDLLAVIVCSSGTTGLPKGVCLSHSQLISHNSRCVPVSMPEVWLSYSTLYWVSGLQCLLNGTLNGVRRIITNEDFSAEKVLQMIGKYSVTHLFTPPYQLSQIVQNSYLEEADLKSLRMYICGGSPVPDFYRDKMNKYLPNGRIFTAYGTSEVMPGITFDFIYNKKGSVGNLMPNASIKIVDEDGNNLGKGKTGEIYAKHLYMFLGYYKNDEMTKDALDSEGFFKTGDIGHFDSDGCLFIVDRKKEILKYDNYQISPSELECLIMELPGVRLAAVVGVPDIVHTDLPAAAVVKAPESNITAEEIVDHVNSNVSDYKRLRGPVLFFDELPLTESGKLKRNQIKSVGNPDFFTYELLQKSLIHWKIYFILHIIL</sequence>
<dbReference type="InterPro" id="IPR045851">
    <property type="entry name" value="AMP-bd_C_sf"/>
</dbReference>
<organism evidence="5">
    <name type="scientific">Corethrella appendiculata</name>
    <dbReference type="NCBI Taxonomy" id="1370023"/>
    <lineage>
        <taxon>Eukaryota</taxon>
        <taxon>Metazoa</taxon>
        <taxon>Ecdysozoa</taxon>
        <taxon>Arthropoda</taxon>
        <taxon>Hexapoda</taxon>
        <taxon>Insecta</taxon>
        <taxon>Pterygota</taxon>
        <taxon>Neoptera</taxon>
        <taxon>Endopterygota</taxon>
        <taxon>Diptera</taxon>
        <taxon>Nematocera</taxon>
        <taxon>Culicoidea</taxon>
        <taxon>Chaoboridae</taxon>
        <taxon>Corethrella</taxon>
    </lineage>
</organism>
<comment type="subcellular location">
    <subcellularLocation>
        <location evidence="1">Peroxisome</location>
    </subcellularLocation>
</comment>
<reference evidence="5" key="1">
    <citation type="journal article" date="2014" name="Insect Biochem. Mol. Biol.">
        <title>An insight into the sialome of the frog biting fly, Corethrella appendiculata.</title>
        <authorList>
            <person name="Ribeiro J.M.C."/>
            <person name="Chagas A.C."/>
            <person name="Pham V.M."/>
            <person name="Lounibos L.P."/>
            <person name="Calvo E."/>
        </authorList>
    </citation>
    <scope>NUCLEOTIDE SEQUENCE</scope>
    <source>
        <tissue evidence="5">Salivary glands</tissue>
    </source>
</reference>
<proteinExistence type="evidence at transcript level"/>
<dbReference type="InterPro" id="IPR025110">
    <property type="entry name" value="AMP-bd_C"/>
</dbReference>
<keyword evidence="2" id="KW-0576">Peroxisome</keyword>
<evidence type="ECO:0000259" key="4">
    <source>
        <dbReference type="Pfam" id="PF13193"/>
    </source>
</evidence>
<protein>
    <submittedName>
        <fullName evidence="5">Putative acyl-coa synthetase</fullName>
    </submittedName>
</protein>